<gene>
    <name evidence="2" type="ORF">CYJ26_02440</name>
</gene>
<dbReference type="RefSeq" id="WP_034237010.1">
    <property type="nucleotide sequence ID" value="NZ_CP136961.1"/>
</dbReference>
<dbReference type="InterPro" id="IPR036653">
    <property type="entry name" value="CinA-like_C"/>
</dbReference>
<feature type="domain" description="CinA C-terminal" evidence="1">
    <location>
        <begin position="17"/>
        <end position="161"/>
    </location>
</feature>
<dbReference type="Gene3D" id="3.90.950.20">
    <property type="entry name" value="CinA-like"/>
    <property type="match status" value="1"/>
</dbReference>
<evidence type="ECO:0000259" key="1">
    <source>
        <dbReference type="Pfam" id="PF02464"/>
    </source>
</evidence>
<dbReference type="GeneID" id="81707806"/>
<evidence type="ECO:0000313" key="2">
    <source>
        <dbReference type="EMBL" id="PKY99856.1"/>
    </source>
</evidence>
<dbReference type="SUPFAM" id="SSF142433">
    <property type="entry name" value="CinA-like"/>
    <property type="match status" value="1"/>
</dbReference>
<dbReference type="NCBIfam" id="TIGR00199">
    <property type="entry name" value="PncC_domain"/>
    <property type="match status" value="1"/>
</dbReference>
<organism evidence="2 3">
    <name type="scientific">Actinomyces urogenitalis</name>
    <dbReference type="NCBI Taxonomy" id="103621"/>
    <lineage>
        <taxon>Bacteria</taxon>
        <taxon>Bacillati</taxon>
        <taxon>Actinomycetota</taxon>
        <taxon>Actinomycetes</taxon>
        <taxon>Actinomycetales</taxon>
        <taxon>Actinomycetaceae</taxon>
        <taxon>Actinomyces</taxon>
    </lineage>
</organism>
<evidence type="ECO:0000313" key="3">
    <source>
        <dbReference type="Proteomes" id="UP000234778"/>
    </source>
</evidence>
<comment type="caution">
    <text evidence="2">The sequence shown here is derived from an EMBL/GenBank/DDBJ whole genome shotgun (WGS) entry which is preliminary data.</text>
</comment>
<dbReference type="Proteomes" id="UP000234778">
    <property type="component" value="Unassembled WGS sequence"/>
</dbReference>
<proteinExistence type="predicted"/>
<dbReference type="Pfam" id="PF02464">
    <property type="entry name" value="CinA"/>
    <property type="match status" value="1"/>
</dbReference>
<protein>
    <submittedName>
        <fullName evidence="2">CinA family protein</fullName>
    </submittedName>
</protein>
<accession>A0A2I1KW50</accession>
<dbReference type="InterPro" id="IPR008136">
    <property type="entry name" value="CinA_C"/>
</dbReference>
<dbReference type="AlphaFoldDB" id="A0A2I1KW50"/>
<name>A0A2I1KW50_9ACTO</name>
<sequence>MEGSEELAAASTQVEAARFLLSTAQERGLTVAVAESLTGGEVASSLVSVPGASAVVVGAVVAYATRIKQEVLGVDADLLARRGPVDGEVAQQMAAGVARLMGADIGLATTGVAGPGAADGHEAGTVHVAVVTSQGSLSRELHLEGDRDAVRDGATTAVLALAVGVLDVT</sequence>
<reference evidence="2 3" key="1">
    <citation type="submission" date="2017-12" db="EMBL/GenBank/DDBJ databases">
        <title>Phylogenetic diversity of female urinary microbiome.</title>
        <authorList>
            <person name="Thomas-White K."/>
            <person name="Wolfe A.J."/>
        </authorList>
    </citation>
    <scope>NUCLEOTIDE SEQUENCE [LARGE SCALE GENOMIC DNA]</scope>
    <source>
        <strain evidence="2 3">UMB0319</strain>
    </source>
</reference>
<dbReference type="EMBL" id="PKHA01000001">
    <property type="protein sequence ID" value="PKY99856.1"/>
    <property type="molecule type" value="Genomic_DNA"/>
</dbReference>